<feature type="compositionally biased region" description="Polar residues" evidence="1">
    <location>
        <begin position="388"/>
        <end position="404"/>
    </location>
</feature>
<dbReference type="EMBL" id="JAWXRC010000033">
    <property type="protein sequence ID" value="MDX6032820.1"/>
    <property type="molecule type" value="Genomic_DNA"/>
</dbReference>
<organism evidence="2 3">
    <name type="scientific">Scandinavium lactucae</name>
    <dbReference type="NCBI Taxonomy" id="3095028"/>
    <lineage>
        <taxon>Bacteria</taxon>
        <taxon>Pseudomonadati</taxon>
        <taxon>Pseudomonadota</taxon>
        <taxon>Gammaproteobacteria</taxon>
        <taxon>Enterobacterales</taxon>
        <taxon>Enterobacteriaceae</taxon>
        <taxon>Scandinavium</taxon>
    </lineage>
</organism>
<comment type="caution">
    <text evidence="2">The sequence shown here is derived from an EMBL/GenBank/DDBJ whole genome shotgun (WGS) entry which is preliminary data.</text>
</comment>
<reference evidence="2" key="1">
    <citation type="submission" date="2023-11" db="EMBL/GenBank/DDBJ databases">
        <title>Scandinavium wanjuensis sp. nov., isolated from lettuce South Korea.</title>
        <authorList>
            <person name="Park J."/>
            <person name="Park S."/>
            <person name="Oh K.K."/>
            <person name="Cho G.S."/>
            <person name="Franz C.M.A.P."/>
        </authorList>
    </citation>
    <scope>NUCLEOTIDE SEQUENCE</scope>
    <source>
        <strain evidence="2">V105_12</strain>
    </source>
</reference>
<feature type="non-terminal residue" evidence="2">
    <location>
        <position position="602"/>
    </location>
</feature>
<gene>
    <name evidence="2" type="ORF">SIL20_15040</name>
</gene>
<protein>
    <submittedName>
        <fullName evidence="2">Uncharacterized protein</fullName>
    </submittedName>
</protein>
<sequence length="602" mass="64638">MIPSSSAASASFRLSFNNSATQARGPFNKLTGVSNTNSQLVRKDAEQQFISHSKSVSELLTQAVSLAKSTLNTSETDSAHTVQRSVSGNISCDTVDSRADVAQVSRGAGSASLNEKIAVALDSLPSGRQFSVGKSEAAKTELFNDLTFSFKDNTLDKFAAIIENADGKSDRSSKAMQCVNDFMVMRHEIKSRLSPDDSKTLKELDNVTKSFISKIVKNGVGMNSFAAGSSKNYSGLKQFQGICNKLVALDKQSQGASGLSHNVDISNRILNALNAAGLSHEESLQVESLFRDSIEQHNDMLSGINNSQNLTPFEQAQTRLGHETIIFDLLANKLADMAQPKADDAANTGPEVKAGPSNQPGINITINAPFTYSYHEGNQGSEIPGMASGSQPASATTPDATQTDETAEVGTLSEDIDSSTDPQQNTQRREVENIFERSVQQTPDLSERHIHTTSAAGSPDQLVSRGSGDATDAVNEQHHDVTDAVTGPAVQPTRQDTQRREVENIFERSVQQTPDLSERHTQTTSVAGSPGSAYIGGPGSSSARTNPAESRRTALNNQGTSFQGLNRGQMGGTQDTQRREVENIFERSVQQTPDLSERHIQT</sequence>
<evidence type="ECO:0000313" key="2">
    <source>
        <dbReference type="EMBL" id="MDX6032820.1"/>
    </source>
</evidence>
<accession>A0AAJ2S377</accession>
<feature type="compositionally biased region" description="Basic and acidic residues" evidence="1">
    <location>
        <begin position="576"/>
        <end position="585"/>
    </location>
</feature>
<feature type="region of interest" description="Disordered" evidence="1">
    <location>
        <begin position="452"/>
        <end position="602"/>
    </location>
</feature>
<feature type="compositionally biased region" description="Polar residues" evidence="1">
    <location>
        <begin position="356"/>
        <end position="381"/>
    </location>
</feature>
<feature type="compositionally biased region" description="Polar residues" evidence="1">
    <location>
        <begin position="540"/>
        <end position="566"/>
    </location>
</feature>
<feature type="region of interest" description="Disordered" evidence="1">
    <location>
        <begin position="341"/>
        <end position="430"/>
    </location>
</feature>
<proteinExistence type="predicted"/>
<dbReference type="Proteomes" id="UP001282336">
    <property type="component" value="Unassembled WGS sequence"/>
</dbReference>
<dbReference type="AlphaFoldDB" id="A0AAJ2S377"/>
<dbReference type="RefSeq" id="WP_319629308.1">
    <property type="nucleotide sequence ID" value="NZ_JAWXRC010000033.1"/>
</dbReference>
<evidence type="ECO:0000313" key="3">
    <source>
        <dbReference type="Proteomes" id="UP001282336"/>
    </source>
</evidence>
<evidence type="ECO:0000256" key="1">
    <source>
        <dbReference type="SAM" id="MobiDB-lite"/>
    </source>
</evidence>
<feature type="compositionally biased region" description="Basic and acidic residues" evidence="1">
    <location>
        <begin position="496"/>
        <end position="506"/>
    </location>
</feature>
<name>A0AAJ2S377_9ENTR</name>